<comment type="caution">
    <text evidence="1">The sequence shown here is derived from an EMBL/GenBank/DDBJ whole genome shotgun (WGS) entry which is preliminary data.</text>
</comment>
<dbReference type="InterPro" id="IPR029058">
    <property type="entry name" value="AB_hydrolase_fold"/>
</dbReference>
<protein>
    <recommendedName>
        <fullName evidence="3">DUF676 domain-containing protein</fullName>
    </recommendedName>
</protein>
<dbReference type="PANTHER" id="PTHR42044:SF2">
    <property type="entry name" value="DUF676 DOMAIN-CONTAINING PROTEIN"/>
    <property type="match status" value="1"/>
</dbReference>
<evidence type="ECO:0000313" key="1">
    <source>
        <dbReference type="EMBL" id="KAL1618269.1"/>
    </source>
</evidence>
<dbReference type="SUPFAM" id="SSF53474">
    <property type="entry name" value="alpha/beta-Hydrolases"/>
    <property type="match status" value="1"/>
</dbReference>
<evidence type="ECO:0008006" key="3">
    <source>
        <dbReference type="Google" id="ProtNLM"/>
    </source>
</evidence>
<dbReference type="PANTHER" id="PTHR42044">
    <property type="entry name" value="DUF676 DOMAIN-CONTAINING PROTEIN-RELATED"/>
    <property type="match status" value="1"/>
</dbReference>
<dbReference type="Gene3D" id="3.40.50.1820">
    <property type="entry name" value="alpha/beta hydrolase"/>
    <property type="match status" value="1"/>
</dbReference>
<accession>A0ABR3SE06</accession>
<keyword evidence="2" id="KW-1185">Reference proteome</keyword>
<reference evidence="1 2" key="1">
    <citation type="submission" date="2024-02" db="EMBL/GenBank/DDBJ databases">
        <title>De novo assembly and annotation of 12 fungi associated with fruit tree decline syndrome in Ontario, Canada.</title>
        <authorList>
            <person name="Sulman M."/>
            <person name="Ellouze W."/>
            <person name="Ilyukhin E."/>
        </authorList>
    </citation>
    <scope>NUCLEOTIDE SEQUENCE [LARGE SCALE GENOMIC DNA]</scope>
    <source>
        <strain evidence="1 2">M1-105</strain>
    </source>
</reference>
<dbReference type="Proteomes" id="UP001521116">
    <property type="component" value="Unassembled WGS sequence"/>
</dbReference>
<gene>
    <name evidence="1" type="ORF">SLS56_010633</name>
</gene>
<sequence length="395" mass="43782">MSSLWSRILVLGPILTVIANVAIRIATFIIATCSGTHLAVLLYAFLHRSSSIADAVISQAGYLSAIANGIASNDLNAATLGLIWRGRSALARFLVDLVECAKCYAPATSLDGRTEGPHGRDNELEFTQAMCRHAVVCQVQRLAKSLIVILGNAMGKTRFEDIDMTKETQLETDDYGDVQGKGVVIEDEKWFFVNGIGTELFWLHLACKKLAEHFKRDITGVFNRSEGILWDLIECAGERNIEGEAKAESQNDMVQRTRSSRMAQNSLREQVETALKDAKEKDRYKRIVVVAHSQGCLVLRLALQDLAKVLSLRETMRSRLCIFTFGNPSVEWNDTGVLHTEHFANQKDFVAQLGVVSKPTANEALIQEITNTVDRLGYLGVRMEHPSKSGQVSRM</sequence>
<name>A0ABR3SE06_9PEZI</name>
<dbReference type="EMBL" id="JAJVDC020000212">
    <property type="protein sequence ID" value="KAL1618269.1"/>
    <property type="molecule type" value="Genomic_DNA"/>
</dbReference>
<organism evidence="1 2">
    <name type="scientific">Neofusicoccum ribis</name>
    <dbReference type="NCBI Taxonomy" id="45134"/>
    <lineage>
        <taxon>Eukaryota</taxon>
        <taxon>Fungi</taxon>
        <taxon>Dikarya</taxon>
        <taxon>Ascomycota</taxon>
        <taxon>Pezizomycotina</taxon>
        <taxon>Dothideomycetes</taxon>
        <taxon>Dothideomycetes incertae sedis</taxon>
        <taxon>Botryosphaeriales</taxon>
        <taxon>Botryosphaeriaceae</taxon>
        <taxon>Neofusicoccum</taxon>
    </lineage>
</organism>
<proteinExistence type="predicted"/>
<evidence type="ECO:0000313" key="2">
    <source>
        <dbReference type="Proteomes" id="UP001521116"/>
    </source>
</evidence>